<dbReference type="InterPro" id="IPR000182">
    <property type="entry name" value="GNAT_dom"/>
</dbReference>
<dbReference type="Gene3D" id="3.40.630.30">
    <property type="match status" value="1"/>
</dbReference>
<dbReference type="Proteomes" id="UP000253250">
    <property type="component" value="Unassembled WGS sequence"/>
</dbReference>
<proteinExistence type="predicted"/>
<dbReference type="PANTHER" id="PTHR43877:SF2">
    <property type="entry name" value="AMINOALKYLPHOSPHONATE N-ACETYLTRANSFERASE-RELATED"/>
    <property type="match status" value="1"/>
</dbReference>
<comment type="caution">
    <text evidence="3">The sequence shown here is derived from an EMBL/GenBank/DDBJ whole genome shotgun (WGS) entry which is preliminary data.</text>
</comment>
<keyword evidence="2" id="KW-0012">Acyltransferase</keyword>
<dbReference type="SUPFAM" id="SSF55729">
    <property type="entry name" value="Acyl-CoA N-acyltransferases (Nat)"/>
    <property type="match status" value="1"/>
</dbReference>
<keyword evidence="4" id="KW-1185">Reference proteome</keyword>
<gene>
    <name evidence="3" type="ORF">C4900_14825</name>
</gene>
<dbReference type="EMBL" id="PSYR01000002">
    <property type="protein sequence ID" value="RCN56997.1"/>
    <property type="molecule type" value="Genomic_DNA"/>
</dbReference>
<protein>
    <submittedName>
        <fullName evidence="3">N-acetyltransferase</fullName>
    </submittedName>
</protein>
<evidence type="ECO:0000313" key="3">
    <source>
        <dbReference type="EMBL" id="RCN56997.1"/>
    </source>
</evidence>
<dbReference type="AlphaFoldDB" id="A0A1C2FZQ0"/>
<dbReference type="PROSITE" id="PS51186">
    <property type="entry name" value="GNAT"/>
    <property type="match status" value="1"/>
</dbReference>
<dbReference type="CDD" id="cd04301">
    <property type="entry name" value="NAT_SF"/>
    <property type="match status" value="1"/>
</dbReference>
<evidence type="ECO:0000313" key="4">
    <source>
        <dbReference type="Proteomes" id="UP000253250"/>
    </source>
</evidence>
<organism evidence="3 4">
    <name type="scientific">Acidiferrobacter thiooxydans</name>
    <dbReference type="NCBI Taxonomy" id="163359"/>
    <lineage>
        <taxon>Bacteria</taxon>
        <taxon>Pseudomonadati</taxon>
        <taxon>Pseudomonadota</taxon>
        <taxon>Gammaproteobacteria</taxon>
        <taxon>Acidiferrobacterales</taxon>
        <taxon>Acidiferrobacteraceae</taxon>
        <taxon>Acidiferrobacter</taxon>
    </lineage>
</organism>
<dbReference type="InterPro" id="IPR050832">
    <property type="entry name" value="Bact_Acetyltransf"/>
</dbReference>
<evidence type="ECO:0000256" key="1">
    <source>
        <dbReference type="ARBA" id="ARBA00022679"/>
    </source>
</evidence>
<dbReference type="PANTHER" id="PTHR43877">
    <property type="entry name" value="AMINOALKYLPHOSPHONATE N-ACETYLTRANSFERASE-RELATED-RELATED"/>
    <property type="match status" value="1"/>
</dbReference>
<name>A0A1C2FZQ0_9GAMM</name>
<sequence>MLLTHRPLEDKDVPIVCGLAQSEDELFFMFPKAEFPLSSSQLRDAVAQRSDSTVVELGGEVIAFANFYHWEFGGRCSIGNVIVSLAARRHGVGRYLIDQMIGLAISRHRASEVTVSCFNHNVAGLLLYHKLRFQPYAMEERQDKKGDRTVLIHLRLPINAT</sequence>
<dbReference type="OrthoDB" id="7001268at2"/>
<evidence type="ECO:0000256" key="2">
    <source>
        <dbReference type="ARBA" id="ARBA00023315"/>
    </source>
</evidence>
<dbReference type="RefSeq" id="WP_065971388.1">
    <property type="nucleotide sequence ID" value="NZ_CP080624.1"/>
</dbReference>
<accession>A0A1C2FZQ0</accession>
<dbReference type="InterPro" id="IPR016181">
    <property type="entry name" value="Acyl_CoA_acyltransferase"/>
</dbReference>
<dbReference type="STRING" id="163359.A9R16_14785"/>
<reference evidence="3 4" key="1">
    <citation type="submission" date="2018-02" db="EMBL/GenBank/DDBJ databases">
        <title>Insights into the biology of acidophilic members of the Acidiferrobacteraceae family derived from comparative genomic analyses.</title>
        <authorList>
            <person name="Issotta F."/>
            <person name="Thyssen C."/>
            <person name="Mena C."/>
            <person name="Moya A."/>
            <person name="Bellenberg S."/>
            <person name="Sproer C."/>
            <person name="Covarrubias P.C."/>
            <person name="Sand W."/>
            <person name="Quatrini R."/>
            <person name="Vera M."/>
        </authorList>
    </citation>
    <scope>NUCLEOTIDE SEQUENCE [LARGE SCALE GENOMIC DNA]</scope>
    <source>
        <strain evidence="4">m-1</strain>
    </source>
</reference>
<keyword evidence="1 3" id="KW-0808">Transferase</keyword>
<dbReference type="GO" id="GO:0016747">
    <property type="term" value="F:acyltransferase activity, transferring groups other than amino-acyl groups"/>
    <property type="evidence" value="ECO:0007669"/>
    <property type="project" value="InterPro"/>
</dbReference>
<dbReference type="Pfam" id="PF00583">
    <property type="entry name" value="Acetyltransf_1"/>
    <property type="match status" value="1"/>
</dbReference>